<keyword evidence="3" id="KW-1185">Reference proteome</keyword>
<comment type="caution">
    <text evidence="2">The sequence shown here is derived from an EMBL/GenBank/DDBJ whole genome shotgun (WGS) entry which is preliminary data.</text>
</comment>
<dbReference type="PANTHER" id="PTHR35908">
    <property type="entry name" value="HYPOTHETICAL FUSION PROTEIN"/>
    <property type="match status" value="1"/>
</dbReference>
<dbReference type="PANTHER" id="PTHR35908:SF1">
    <property type="entry name" value="CONSERVED PROTEIN"/>
    <property type="match status" value="1"/>
</dbReference>
<dbReference type="InterPro" id="IPR029068">
    <property type="entry name" value="Glyas_Bleomycin-R_OHBP_Dase"/>
</dbReference>
<evidence type="ECO:0000313" key="3">
    <source>
        <dbReference type="Proteomes" id="UP000323454"/>
    </source>
</evidence>
<organism evidence="2 3">
    <name type="scientific">Solihabitans fulvus</name>
    <dbReference type="NCBI Taxonomy" id="1892852"/>
    <lineage>
        <taxon>Bacteria</taxon>
        <taxon>Bacillati</taxon>
        <taxon>Actinomycetota</taxon>
        <taxon>Actinomycetes</taxon>
        <taxon>Pseudonocardiales</taxon>
        <taxon>Pseudonocardiaceae</taxon>
        <taxon>Solihabitans</taxon>
    </lineage>
</organism>
<name>A0A5B2XEG9_9PSEU</name>
<dbReference type="OrthoDB" id="3295209at2"/>
<sequence length="141" mass="15419">MAIGVQVTFDASDPQKLAEFWVLALDYVPDPPPPGFISWGAFATAHGMPRDQWRAAVIDPEGRGPRLLFLPVPEGKTAKNRMHLDVHASAGAPDPVLRRAAVAEHVERLVAAGATRLREVEEEFGYCVVMQDPEGNEFCVT</sequence>
<proteinExistence type="predicted"/>
<reference evidence="2 3" key="2">
    <citation type="submission" date="2019-09" db="EMBL/GenBank/DDBJ databases">
        <authorList>
            <person name="Jin C."/>
        </authorList>
    </citation>
    <scope>NUCLEOTIDE SEQUENCE [LARGE SCALE GENOMIC DNA]</scope>
    <source>
        <strain evidence="2 3">AN110305</strain>
    </source>
</reference>
<dbReference type="Gene3D" id="3.10.180.10">
    <property type="entry name" value="2,3-Dihydroxybiphenyl 1,2-Dioxygenase, domain 1"/>
    <property type="match status" value="1"/>
</dbReference>
<dbReference type="EMBL" id="VUOB01000027">
    <property type="protein sequence ID" value="KAA2261636.1"/>
    <property type="molecule type" value="Genomic_DNA"/>
</dbReference>
<dbReference type="RefSeq" id="WP_149850431.1">
    <property type="nucleotide sequence ID" value="NZ_VUOB01000027.1"/>
</dbReference>
<evidence type="ECO:0000313" key="2">
    <source>
        <dbReference type="EMBL" id="KAA2261636.1"/>
    </source>
</evidence>
<dbReference type="InterPro" id="IPR041581">
    <property type="entry name" value="Glyoxalase_6"/>
</dbReference>
<dbReference type="Pfam" id="PF18029">
    <property type="entry name" value="Glyoxalase_6"/>
    <property type="match status" value="1"/>
</dbReference>
<evidence type="ECO:0000259" key="1">
    <source>
        <dbReference type="Pfam" id="PF18029"/>
    </source>
</evidence>
<dbReference type="SUPFAM" id="SSF54593">
    <property type="entry name" value="Glyoxalase/Bleomycin resistance protein/Dihydroxybiphenyl dioxygenase"/>
    <property type="match status" value="1"/>
</dbReference>
<accession>A0A5B2XEG9</accession>
<reference evidence="2 3" key="1">
    <citation type="submission" date="2019-09" db="EMBL/GenBank/DDBJ databases">
        <title>Goodfellowia gen. nov., a new genus of the Pseudonocardineae related to Actinoalloteichus, containing Goodfellowia coeruleoviolacea gen. nov., comb. nov. gen. nov., comb. nov.</title>
        <authorList>
            <person name="Labeda D."/>
        </authorList>
    </citation>
    <scope>NUCLEOTIDE SEQUENCE [LARGE SCALE GENOMIC DNA]</scope>
    <source>
        <strain evidence="2 3">AN110305</strain>
    </source>
</reference>
<dbReference type="AlphaFoldDB" id="A0A5B2XEG9"/>
<feature type="domain" description="Glyoxalase-like" evidence="1">
    <location>
        <begin position="6"/>
        <end position="141"/>
    </location>
</feature>
<protein>
    <submittedName>
        <fullName evidence="2">VOC family protein</fullName>
    </submittedName>
</protein>
<dbReference type="Proteomes" id="UP000323454">
    <property type="component" value="Unassembled WGS sequence"/>
</dbReference>
<gene>
    <name evidence="2" type="ORF">F0L68_16305</name>
</gene>